<dbReference type="GO" id="GO:1901135">
    <property type="term" value="P:carbohydrate derivative metabolic process"/>
    <property type="evidence" value="ECO:0007669"/>
    <property type="project" value="UniProtKB-ARBA"/>
</dbReference>
<sequence length="449" mass="50373">MRILLTVHQFFPDFKAGTEVLTLSVAKELIRRGHEVCIFTGYPGDNELGDDERFDEYIYDEITVYRFFHSYVPMFAQTSLIEIGYNNQLSRKYFSEILNIFKPELVHHFHLNRLGIGIINLLAEHGIPQYFTPTDFWMICPTAQLILHDGRYCLGPDKLSGNCIKHFAQNSVNGLTSKLIGFMPDSLIGEIAKITKGSKLIDFPMHNEVDAMSSRLENTVSALNRLQGIVAPNRFMVDLFLRYGVNSRVLHEINFGIDIDREKINLPFKKLEAGRRIRLGFIGTLAPHKGCHIAIEAVKSLPDEFASLTIYGSGADFPEYVKSLEESIMPNDNIKFRGTFPNKDIFAIFETIDVLIVPSVWFENTPLVIYSAQASNCPVIGSDLPGISAVIKHGINGLLFKAGDSDDLSDKIKQIRDADVTAMSACAIQPKTSVEYVDDLNEVWGVVEG</sequence>
<name>A0A9P3WFS5_KLUIN</name>
<evidence type="ECO:0000259" key="1">
    <source>
        <dbReference type="Pfam" id="PF00534"/>
    </source>
</evidence>
<comment type="caution">
    <text evidence="2">The sequence shown here is derived from an EMBL/GenBank/DDBJ whole genome shotgun (WGS) entry which is preliminary data.</text>
</comment>
<dbReference type="Proteomes" id="UP000867740">
    <property type="component" value="Unassembled WGS sequence"/>
</dbReference>
<organism evidence="2 3">
    <name type="scientific">Kluyvera intermedia</name>
    <name type="common">Enterobacter intermedius</name>
    <dbReference type="NCBI Taxonomy" id="61648"/>
    <lineage>
        <taxon>Bacteria</taxon>
        <taxon>Pseudomonadati</taxon>
        <taxon>Pseudomonadota</taxon>
        <taxon>Gammaproteobacteria</taxon>
        <taxon>Enterobacterales</taxon>
        <taxon>Enterobacteriaceae</taxon>
        <taxon>Kluyvera</taxon>
    </lineage>
</organism>
<accession>A0A9P3WFS5</accession>
<feature type="domain" description="Glycosyl transferase family 1" evidence="1">
    <location>
        <begin position="266"/>
        <end position="415"/>
    </location>
</feature>
<dbReference type="PANTHER" id="PTHR12526">
    <property type="entry name" value="GLYCOSYLTRANSFERASE"/>
    <property type="match status" value="1"/>
</dbReference>
<dbReference type="GO" id="GO:0016757">
    <property type="term" value="F:glycosyltransferase activity"/>
    <property type="evidence" value="ECO:0007669"/>
    <property type="project" value="InterPro"/>
</dbReference>
<dbReference type="RefSeq" id="WP_047369627.1">
    <property type="nucleotide sequence ID" value="NZ_CABMNU010000005.1"/>
</dbReference>
<dbReference type="Pfam" id="PF00534">
    <property type="entry name" value="Glycos_transf_1"/>
    <property type="match status" value="1"/>
</dbReference>
<reference evidence="2" key="2">
    <citation type="submission" date="2020-10" db="EMBL/GenBank/DDBJ databases">
        <authorList>
            <consortium name="NCBI Pathogen Detection Project"/>
        </authorList>
    </citation>
    <scope>NUCLEOTIDE SEQUENCE</scope>
    <source>
        <strain evidence="2">CAVp300</strain>
    </source>
</reference>
<dbReference type="EMBL" id="DACSUM010000010">
    <property type="protein sequence ID" value="HAT3581366.1"/>
    <property type="molecule type" value="Genomic_DNA"/>
</dbReference>
<proteinExistence type="predicted"/>
<dbReference type="PANTHER" id="PTHR12526:SF635">
    <property type="entry name" value="GLYCOSYL TRANSFERASE GROUP 1"/>
    <property type="match status" value="1"/>
</dbReference>
<dbReference type="AlphaFoldDB" id="A0A9P3WFS5"/>
<gene>
    <name evidence="2" type="ORF">I8531_001650</name>
</gene>
<dbReference type="InterPro" id="IPR001296">
    <property type="entry name" value="Glyco_trans_1"/>
</dbReference>
<evidence type="ECO:0000313" key="2">
    <source>
        <dbReference type="EMBL" id="HAT3581366.1"/>
    </source>
</evidence>
<dbReference type="Gene3D" id="3.40.50.2000">
    <property type="entry name" value="Glycogen Phosphorylase B"/>
    <property type="match status" value="3"/>
</dbReference>
<reference evidence="2" key="1">
    <citation type="journal article" date="2018" name="Genome Biol.">
        <title>SKESA: strategic k-mer extension for scrupulous assemblies.</title>
        <authorList>
            <person name="Souvorov A."/>
            <person name="Agarwala R."/>
            <person name="Lipman D.J."/>
        </authorList>
    </citation>
    <scope>NUCLEOTIDE SEQUENCE</scope>
    <source>
        <strain evidence="2">CAVp300</strain>
    </source>
</reference>
<dbReference type="SUPFAM" id="SSF53756">
    <property type="entry name" value="UDP-Glycosyltransferase/glycogen phosphorylase"/>
    <property type="match status" value="1"/>
</dbReference>
<evidence type="ECO:0000313" key="3">
    <source>
        <dbReference type="Proteomes" id="UP000867740"/>
    </source>
</evidence>
<protein>
    <submittedName>
        <fullName evidence="2">Glycosyltransferase family 4 protein</fullName>
    </submittedName>
</protein>